<name>A0A7J0DZX0_9ERIC</name>
<keyword evidence="6" id="KW-1185">Reference proteome</keyword>
<dbReference type="SUPFAM" id="SSF55931">
    <property type="entry name" value="Glutamine synthetase/guanido kinase"/>
    <property type="match status" value="2"/>
</dbReference>
<comment type="caution">
    <text evidence="5">The sequence shown here is derived from an EMBL/GenBank/DDBJ whole genome shotgun (WGS) entry which is preliminary data.</text>
</comment>
<dbReference type="PROSITE" id="PS51987">
    <property type="entry name" value="GS_CATALYTIC"/>
    <property type="match status" value="1"/>
</dbReference>
<dbReference type="SMART" id="SM01230">
    <property type="entry name" value="Gln-synt_C"/>
    <property type="match status" value="1"/>
</dbReference>
<dbReference type="Pfam" id="PF00120">
    <property type="entry name" value="Gln-synt_C"/>
    <property type="match status" value="2"/>
</dbReference>
<protein>
    <submittedName>
        <fullName evidence="5">Nodulin/glutamine synthase-like protein</fullName>
    </submittedName>
</protein>
<evidence type="ECO:0000259" key="4">
    <source>
        <dbReference type="PROSITE" id="PS51987"/>
    </source>
</evidence>
<reference evidence="6" key="1">
    <citation type="submission" date="2019-07" db="EMBL/GenBank/DDBJ databases">
        <title>De Novo Assembly of kiwifruit Actinidia rufa.</title>
        <authorList>
            <person name="Sugita-Konishi S."/>
            <person name="Sato K."/>
            <person name="Mori E."/>
            <person name="Abe Y."/>
            <person name="Kisaki G."/>
            <person name="Hamano K."/>
            <person name="Suezawa K."/>
            <person name="Otani M."/>
            <person name="Fukuda T."/>
            <person name="Manabe T."/>
            <person name="Gomi K."/>
            <person name="Tabuchi M."/>
            <person name="Akimitsu K."/>
            <person name="Kataoka I."/>
        </authorList>
    </citation>
    <scope>NUCLEOTIDE SEQUENCE [LARGE SCALE GENOMIC DNA]</scope>
    <source>
        <strain evidence="6">cv. Fuchu</strain>
    </source>
</reference>
<dbReference type="PANTHER" id="PTHR43785:SF2">
    <property type="entry name" value="TYPE-1 GLUTAMINE SYNTHETASE 1"/>
    <property type="match status" value="1"/>
</dbReference>
<organism evidence="5 6">
    <name type="scientific">Actinidia rufa</name>
    <dbReference type="NCBI Taxonomy" id="165716"/>
    <lineage>
        <taxon>Eukaryota</taxon>
        <taxon>Viridiplantae</taxon>
        <taxon>Streptophyta</taxon>
        <taxon>Embryophyta</taxon>
        <taxon>Tracheophyta</taxon>
        <taxon>Spermatophyta</taxon>
        <taxon>Magnoliopsida</taxon>
        <taxon>eudicotyledons</taxon>
        <taxon>Gunneridae</taxon>
        <taxon>Pentapetalae</taxon>
        <taxon>asterids</taxon>
        <taxon>Ericales</taxon>
        <taxon>Actinidiaceae</taxon>
        <taxon>Actinidia</taxon>
    </lineage>
</organism>
<evidence type="ECO:0000256" key="3">
    <source>
        <dbReference type="RuleBase" id="RU000384"/>
    </source>
</evidence>
<dbReference type="OrthoDB" id="77835at2759"/>
<dbReference type="InterPro" id="IPR014746">
    <property type="entry name" value="Gln_synth/guanido_kin_cat_dom"/>
</dbReference>
<feature type="domain" description="GS catalytic" evidence="4">
    <location>
        <begin position="18"/>
        <end position="352"/>
    </location>
</feature>
<dbReference type="PANTHER" id="PTHR43785">
    <property type="entry name" value="GAMMA-GLUTAMYLPUTRESCINE SYNTHETASE"/>
    <property type="match status" value="1"/>
</dbReference>
<evidence type="ECO:0000313" key="6">
    <source>
        <dbReference type="Proteomes" id="UP000585474"/>
    </source>
</evidence>
<dbReference type="InterPro" id="IPR008146">
    <property type="entry name" value="Gln_synth_cat_dom"/>
</dbReference>
<dbReference type="Gene3D" id="3.30.590.10">
    <property type="entry name" value="Glutamine synthetase/guanido kinase, catalytic domain"/>
    <property type="match status" value="2"/>
</dbReference>
<evidence type="ECO:0000256" key="1">
    <source>
        <dbReference type="ARBA" id="ARBA00022598"/>
    </source>
</evidence>
<dbReference type="EMBL" id="BJWL01000454">
    <property type="protein sequence ID" value="GFS45807.1"/>
    <property type="molecule type" value="Genomic_DNA"/>
</dbReference>
<proteinExistence type="inferred from homology"/>
<dbReference type="Proteomes" id="UP000585474">
    <property type="component" value="Unassembled WGS sequence"/>
</dbReference>
<dbReference type="AlphaFoldDB" id="A0A7J0DZX0"/>
<evidence type="ECO:0000313" key="5">
    <source>
        <dbReference type="EMBL" id="GFS45807.1"/>
    </source>
</evidence>
<keyword evidence="1" id="KW-0436">Ligase</keyword>
<evidence type="ECO:0000256" key="2">
    <source>
        <dbReference type="PROSITE-ProRule" id="PRU01331"/>
    </source>
</evidence>
<comment type="similarity">
    <text evidence="2 3">Belongs to the glutamine synthetase family.</text>
</comment>
<gene>
    <name evidence="5" type="ORF">Acr_00g0098370</name>
</gene>
<sequence>MVLADMHLKPGESWEYCPREALRRVSKVLKDEFNLVMNAGFENEFFLLKSILREGKEEWTPFDSAPYCSTSAFDAAAPIFREIVAALQYLNIEVEQIHAEAGKGQFEMALGYTTCTNAADNLVYAREVVRAVARKHGFLATFMPKFCGGRGMVGGIYTHMVVCQCVSVVGGRCCAVRDRELIGLGSCNTGDATPPNYGLHVICLPRYALDDIGSGSHVHLSLWENGKNVFMASGGQSVHGMSKVGEEFMAGVLEHLPSILAFTAPVPNSYDRIQPNTWSGAYQCWGKENREAPLRTACPPGAPDGIVSNFEIKSFDGCANPHLGLASVIAAGIDGLRRHLSLPESIGNIISS</sequence>
<accession>A0A7J0DZX0</accession>
<dbReference type="GO" id="GO:0004356">
    <property type="term" value="F:glutamine synthetase activity"/>
    <property type="evidence" value="ECO:0007669"/>
    <property type="project" value="InterPro"/>
</dbReference>